<dbReference type="Proteomes" id="UP000184364">
    <property type="component" value="Unassembled WGS sequence"/>
</dbReference>
<name>A0A1M7KN92_9FLAO</name>
<evidence type="ECO:0000313" key="2">
    <source>
        <dbReference type="Proteomes" id="UP000184364"/>
    </source>
</evidence>
<proteinExistence type="predicted"/>
<evidence type="ECO:0000313" key="1">
    <source>
        <dbReference type="EMBL" id="SHM66441.1"/>
    </source>
</evidence>
<sequence length="43" mass="4955">MTNLQNCLGFCSIYVGMYQKCNNGSLYGKWLNFDGYSDYDLIT</sequence>
<dbReference type="AlphaFoldDB" id="A0A1M7KN92"/>
<protein>
    <recommendedName>
        <fullName evidence="3">Antirestriction protein</fullName>
    </recommendedName>
</protein>
<dbReference type="OrthoDB" id="944647at2"/>
<evidence type="ECO:0008006" key="3">
    <source>
        <dbReference type="Google" id="ProtNLM"/>
    </source>
</evidence>
<reference evidence="2" key="1">
    <citation type="submission" date="2016-11" db="EMBL/GenBank/DDBJ databases">
        <authorList>
            <person name="Varghese N."/>
            <person name="Submissions S."/>
        </authorList>
    </citation>
    <scope>NUCLEOTIDE SEQUENCE [LARGE SCALE GENOMIC DNA]</scope>
    <source>
        <strain evidence="2">DSM 26899</strain>
    </source>
</reference>
<organism evidence="1 2">
    <name type="scientific">Chryseobacterium polytrichastri</name>
    <dbReference type="NCBI Taxonomy" id="1302687"/>
    <lineage>
        <taxon>Bacteria</taxon>
        <taxon>Pseudomonadati</taxon>
        <taxon>Bacteroidota</taxon>
        <taxon>Flavobacteriia</taxon>
        <taxon>Flavobacteriales</taxon>
        <taxon>Weeksellaceae</taxon>
        <taxon>Chryseobacterium group</taxon>
        <taxon>Chryseobacterium</taxon>
    </lineage>
</organism>
<keyword evidence="2" id="KW-1185">Reference proteome</keyword>
<accession>A0A1M7KN92</accession>
<dbReference type="EMBL" id="FRAV01000067">
    <property type="protein sequence ID" value="SHM66441.1"/>
    <property type="molecule type" value="Genomic_DNA"/>
</dbReference>
<gene>
    <name evidence="1" type="ORF">SAMN05444267_10671</name>
</gene>
<dbReference type="RefSeq" id="WP_139262884.1">
    <property type="nucleotide sequence ID" value="NZ_FRAV01000067.1"/>
</dbReference>